<dbReference type="EMBL" id="GL698472">
    <property type="protein sequence ID" value="EFY93206.1"/>
    <property type="molecule type" value="Genomic_DNA"/>
</dbReference>
<dbReference type="AlphaFoldDB" id="E9DTA7"/>
<dbReference type="HOGENOM" id="CLU_1482310_0_0_1"/>
<evidence type="ECO:0000256" key="4">
    <source>
        <dbReference type="ARBA" id="ARBA00023136"/>
    </source>
</evidence>
<name>E9DTA7_METAQ</name>
<sequence length="182" mass="19993">MLNNAGITDPQKALALNGINPALCLVGAVLGARMTEIVGRRPLLLYTIVFTSCCFAILTDTSEMSMDKPSNAAAANTTVAFIFIFTTRAKDTAVGNFASSAASTVIHYSSGPAFENIRYYFYLVFVFGDLFEAVFIYLFFPGTKDRTLEELAEVFEAPNPFKKSLEKRNAQNVMNTLHMAED</sequence>
<accession>E9DTA7</accession>
<keyword evidence="6" id="KW-0762">Sugar transport</keyword>
<dbReference type="PANTHER" id="PTHR48022:SF70">
    <property type="entry name" value="MONOSACCHARIDE TRANSPORTER, PUTATIVE (AFU_ORTHOLOGUE AFUA_5G14540)-RELATED"/>
    <property type="match status" value="1"/>
</dbReference>
<dbReference type="PANTHER" id="PTHR48022">
    <property type="entry name" value="PLASTIDIC GLUCOSE TRANSPORTER 4"/>
    <property type="match status" value="1"/>
</dbReference>
<dbReference type="GO" id="GO:0005351">
    <property type="term" value="F:carbohydrate:proton symporter activity"/>
    <property type="evidence" value="ECO:0007669"/>
    <property type="project" value="TreeGrafter"/>
</dbReference>
<evidence type="ECO:0000256" key="2">
    <source>
        <dbReference type="ARBA" id="ARBA00022692"/>
    </source>
</evidence>
<evidence type="ECO:0000256" key="3">
    <source>
        <dbReference type="ARBA" id="ARBA00022989"/>
    </source>
</evidence>
<reference evidence="6 7" key="1">
    <citation type="journal article" date="2011" name="PLoS Genet.">
        <title>Genome sequencing and comparative transcriptomics of the model entomopathogenic fungi Metarhizium anisopliae and M. acridum.</title>
        <authorList>
            <person name="Gao Q."/>
            <person name="Jin K."/>
            <person name="Ying S.H."/>
            <person name="Zhang Y."/>
            <person name="Xiao G."/>
            <person name="Shang Y."/>
            <person name="Duan Z."/>
            <person name="Hu X."/>
            <person name="Xie X.Q."/>
            <person name="Zhou G."/>
            <person name="Peng G."/>
            <person name="Luo Z."/>
            <person name="Huang W."/>
            <person name="Wang B."/>
            <person name="Fang W."/>
            <person name="Wang S."/>
            <person name="Zhong Y."/>
            <person name="Ma L.J."/>
            <person name="St Leger R.J."/>
            <person name="Zhao G.P."/>
            <person name="Pei Y."/>
            <person name="Feng M.G."/>
            <person name="Xia Y."/>
            <person name="Wang C."/>
        </authorList>
    </citation>
    <scope>NUCLEOTIDE SEQUENCE [LARGE SCALE GENOMIC DNA]</scope>
    <source>
        <strain evidence="6 7">CQMa 102</strain>
    </source>
</reference>
<dbReference type="Pfam" id="PF00083">
    <property type="entry name" value="Sugar_tr"/>
    <property type="match status" value="2"/>
</dbReference>
<proteinExistence type="predicted"/>
<dbReference type="Gene3D" id="1.20.1250.20">
    <property type="entry name" value="MFS general substrate transporter like domains"/>
    <property type="match status" value="1"/>
</dbReference>
<comment type="subcellular location">
    <subcellularLocation>
        <location evidence="1">Membrane</location>
        <topology evidence="1">Multi-pass membrane protein</topology>
    </subcellularLocation>
</comment>
<dbReference type="SUPFAM" id="SSF103473">
    <property type="entry name" value="MFS general substrate transporter"/>
    <property type="match status" value="1"/>
</dbReference>
<evidence type="ECO:0000256" key="5">
    <source>
        <dbReference type="SAM" id="Phobius"/>
    </source>
</evidence>
<feature type="transmembrane region" description="Helical" evidence="5">
    <location>
        <begin position="43"/>
        <end position="59"/>
    </location>
</feature>
<dbReference type="InParanoid" id="E9DTA7"/>
<keyword evidence="7" id="KW-1185">Reference proteome</keyword>
<dbReference type="eggNOG" id="KOG0254">
    <property type="taxonomic scope" value="Eukaryota"/>
</dbReference>
<dbReference type="GO" id="GO:0016020">
    <property type="term" value="C:membrane"/>
    <property type="evidence" value="ECO:0007669"/>
    <property type="project" value="UniProtKB-SubCell"/>
</dbReference>
<feature type="transmembrane region" description="Helical" evidence="5">
    <location>
        <begin position="119"/>
        <end position="140"/>
    </location>
</feature>
<dbReference type="OrthoDB" id="6133115at2759"/>
<dbReference type="InterPro" id="IPR050360">
    <property type="entry name" value="MFS_Sugar_Transporters"/>
</dbReference>
<keyword evidence="4 5" id="KW-0472">Membrane</keyword>
<gene>
    <name evidence="6" type="ORF">MAC_00989</name>
</gene>
<evidence type="ECO:0000313" key="7">
    <source>
        <dbReference type="Proteomes" id="UP000002499"/>
    </source>
</evidence>
<keyword evidence="2 5" id="KW-0812">Transmembrane</keyword>
<feature type="transmembrane region" description="Helical" evidence="5">
    <location>
        <begin position="12"/>
        <end position="31"/>
    </location>
</feature>
<evidence type="ECO:0000256" key="1">
    <source>
        <dbReference type="ARBA" id="ARBA00004141"/>
    </source>
</evidence>
<organism evidence="7">
    <name type="scientific">Metarhizium acridum (strain CQMa 102)</name>
    <dbReference type="NCBI Taxonomy" id="655827"/>
    <lineage>
        <taxon>Eukaryota</taxon>
        <taxon>Fungi</taxon>
        <taxon>Dikarya</taxon>
        <taxon>Ascomycota</taxon>
        <taxon>Pezizomycotina</taxon>
        <taxon>Sordariomycetes</taxon>
        <taxon>Hypocreomycetidae</taxon>
        <taxon>Hypocreales</taxon>
        <taxon>Clavicipitaceae</taxon>
        <taxon>Metarhizium</taxon>
    </lineage>
</organism>
<protein>
    <submittedName>
        <fullName evidence="6">Sugar transporter (Hexose transporter)</fullName>
    </submittedName>
</protein>
<dbReference type="InterPro" id="IPR005828">
    <property type="entry name" value="MFS_sugar_transport-like"/>
</dbReference>
<dbReference type="InterPro" id="IPR036259">
    <property type="entry name" value="MFS_trans_sf"/>
</dbReference>
<dbReference type="Proteomes" id="UP000002499">
    <property type="component" value="Unassembled WGS sequence"/>
</dbReference>
<keyword evidence="3 5" id="KW-1133">Transmembrane helix</keyword>
<keyword evidence="6" id="KW-0813">Transport</keyword>
<evidence type="ECO:0000313" key="6">
    <source>
        <dbReference type="EMBL" id="EFY93206.1"/>
    </source>
</evidence>